<feature type="region of interest" description="Disordered" evidence="1">
    <location>
        <begin position="87"/>
        <end position="117"/>
    </location>
</feature>
<evidence type="ECO:0000256" key="1">
    <source>
        <dbReference type="SAM" id="MobiDB-lite"/>
    </source>
</evidence>
<proteinExistence type="predicted"/>
<reference evidence="4 5" key="1">
    <citation type="submission" date="2018-01" db="EMBL/GenBank/DDBJ databases">
        <authorList>
            <person name="Clerissi C."/>
        </authorList>
    </citation>
    <scope>NUCLEOTIDE SEQUENCE [LARGE SCALE GENOMIC DNA]</scope>
    <source>
        <strain evidence="2">Cupriavidus taiwanensis STM 6082</strain>
        <strain evidence="3">Cupriavidus taiwanensis STM 6160</strain>
    </source>
</reference>
<organism evidence="3 4">
    <name type="scientific">Cupriavidus neocaledonicus</name>
    <dbReference type="NCBI Taxonomy" id="1040979"/>
    <lineage>
        <taxon>Bacteria</taxon>
        <taxon>Pseudomonadati</taxon>
        <taxon>Pseudomonadota</taxon>
        <taxon>Betaproteobacteria</taxon>
        <taxon>Burkholderiales</taxon>
        <taxon>Burkholderiaceae</taxon>
        <taxon>Cupriavidus</taxon>
    </lineage>
</organism>
<evidence type="ECO:0000313" key="4">
    <source>
        <dbReference type="Proteomes" id="UP000255168"/>
    </source>
</evidence>
<sequence length="117" mass="12956">MGYFLISRSAPFLVVAIGALSLCRRCLRAAAPHGVQCANRYRPRHLLLSCRPSCGCSRMAARPGSPSRRREGHAARLWCRLRRCPDSMPNKALRKANGLKENPVDGRAAEPIPHGRK</sequence>
<evidence type="ECO:0000313" key="2">
    <source>
        <dbReference type="EMBL" id="SOZ34541.1"/>
    </source>
</evidence>
<protein>
    <submittedName>
        <fullName evidence="3">Uncharacterized protein</fullName>
    </submittedName>
</protein>
<dbReference type="AlphaFoldDB" id="A0A375H558"/>
<keyword evidence="5" id="KW-1185">Reference proteome</keyword>
<evidence type="ECO:0000313" key="5">
    <source>
        <dbReference type="Proteomes" id="UP000256710"/>
    </source>
</evidence>
<evidence type="ECO:0000313" key="3">
    <source>
        <dbReference type="EMBL" id="SPD46375.1"/>
    </source>
</evidence>
<name>A0A375H558_9BURK</name>
<dbReference type="Proteomes" id="UP000256710">
    <property type="component" value="Unassembled WGS sequence"/>
</dbReference>
<gene>
    <name evidence="2" type="ORF">CBM2605_A100019</name>
    <name evidence="3" type="ORF">CBM2607_11312</name>
</gene>
<dbReference type="EMBL" id="LT984806">
    <property type="protein sequence ID" value="SPD46375.1"/>
    <property type="molecule type" value="Genomic_DNA"/>
</dbReference>
<dbReference type="EMBL" id="OFTC01000002">
    <property type="protein sequence ID" value="SOZ34541.1"/>
    <property type="molecule type" value="Genomic_DNA"/>
</dbReference>
<dbReference type="Proteomes" id="UP000255168">
    <property type="component" value="Chromosome I"/>
</dbReference>
<accession>A0A375H558</accession>